<dbReference type="InterPro" id="IPR041218">
    <property type="entry name" value="DUF5606"/>
</dbReference>
<evidence type="ECO:0000259" key="3">
    <source>
        <dbReference type="Pfam" id="PF21186"/>
    </source>
</evidence>
<dbReference type="Gene3D" id="2.30.30.730">
    <property type="match status" value="1"/>
</dbReference>
<feature type="region of interest" description="Disordered" evidence="1">
    <location>
        <begin position="149"/>
        <end position="192"/>
    </location>
</feature>
<proteinExistence type="predicted"/>
<dbReference type="InterPro" id="IPR049282">
    <property type="entry name" value="BVU_3817_N_sf"/>
</dbReference>
<comment type="caution">
    <text evidence="4">The sequence shown here is derived from an EMBL/GenBank/DDBJ whole genome shotgun (WGS) entry which is preliminary data.</text>
</comment>
<name>A0A3M9NB75_9BACT</name>
<dbReference type="Pfam" id="PF18347">
    <property type="entry name" value="DUF5606"/>
    <property type="match status" value="1"/>
</dbReference>
<dbReference type="EMBL" id="RJJR01000013">
    <property type="protein sequence ID" value="RNI34547.1"/>
    <property type="molecule type" value="Genomic_DNA"/>
</dbReference>
<protein>
    <submittedName>
        <fullName evidence="4">Uncharacterized protein</fullName>
    </submittedName>
</protein>
<reference evidence="4 5" key="1">
    <citation type="submission" date="2018-11" db="EMBL/GenBank/DDBJ databases">
        <title>Draft genome sequence of Ferruginibacter sp. BO-59.</title>
        <authorList>
            <person name="Im W.T."/>
        </authorList>
    </citation>
    <scope>NUCLEOTIDE SEQUENCE [LARGE SCALE GENOMIC DNA]</scope>
    <source>
        <strain evidence="4 5">BO-59</strain>
    </source>
</reference>
<evidence type="ECO:0000256" key="1">
    <source>
        <dbReference type="SAM" id="MobiDB-lite"/>
    </source>
</evidence>
<evidence type="ECO:0000313" key="4">
    <source>
        <dbReference type="EMBL" id="RNI34547.1"/>
    </source>
</evidence>
<dbReference type="Proteomes" id="UP000267223">
    <property type="component" value="Unassembled WGS sequence"/>
</dbReference>
<gene>
    <name evidence="4" type="ORF">EFY79_15345</name>
</gene>
<evidence type="ECO:0000313" key="5">
    <source>
        <dbReference type="Proteomes" id="UP000267223"/>
    </source>
</evidence>
<evidence type="ECO:0000259" key="2">
    <source>
        <dbReference type="Pfam" id="PF18347"/>
    </source>
</evidence>
<feature type="domain" description="DUF5606" evidence="2">
    <location>
        <begin position="25"/>
        <end position="70"/>
    </location>
</feature>
<accession>A0A3M9NB75</accession>
<dbReference type="InterPro" id="IPR049280">
    <property type="entry name" value="DUF6852"/>
</dbReference>
<feature type="compositionally biased region" description="Basic and acidic residues" evidence="1">
    <location>
        <begin position="149"/>
        <end position="162"/>
    </location>
</feature>
<keyword evidence="5" id="KW-1185">Reference proteome</keyword>
<organism evidence="4 5">
    <name type="scientific">Hanamia caeni</name>
    <dbReference type="NCBI Taxonomy" id="2294116"/>
    <lineage>
        <taxon>Bacteria</taxon>
        <taxon>Pseudomonadati</taxon>
        <taxon>Bacteroidota</taxon>
        <taxon>Chitinophagia</taxon>
        <taxon>Chitinophagales</taxon>
        <taxon>Chitinophagaceae</taxon>
        <taxon>Hanamia</taxon>
    </lineage>
</organism>
<dbReference type="Pfam" id="PF21186">
    <property type="entry name" value="DUF6852"/>
    <property type="match status" value="1"/>
</dbReference>
<dbReference type="AlphaFoldDB" id="A0A3M9NB75"/>
<feature type="domain" description="DUF6852" evidence="3">
    <location>
        <begin position="73"/>
        <end position="139"/>
    </location>
</feature>
<sequence>MLTETKNHFNYLALPKNKLNSMEYKKLVSVTGMPGLFELLSSKSDGAVLRSLEDNSTKFVSTRQHNFSHLESIEVYTIKDNTNLAEIFSAMKENKEEVPEANADGKTLKAYFEKVYPDLDFDRVYASDMKKMVKWFGIIEKNKIDFKAKDEEEKESAADAKPHKPVHAENANVKNVKPQQANPRKIESRGVK</sequence>
<dbReference type="Gene3D" id="1.10.10.1650">
    <property type="match status" value="1"/>
</dbReference>
<dbReference type="InterPro" id="IPR049281">
    <property type="entry name" value="BVU_3817-like_C_sf"/>
</dbReference>